<dbReference type="InterPro" id="IPR003594">
    <property type="entry name" value="HATPase_dom"/>
</dbReference>
<proteinExistence type="predicted"/>
<dbReference type="PANTHER" id="PTHR24421">
    <property type="entry name" value="NITRATE/NITRITE SENSOR PROTEIN NARX-RELATED"/>
    <property type="match status" value="1"/>
</dbReference>
<evidence type="ECO:0000256" key="9">
    <source>
        <dbReference type="SAM" id="Phobius"/>
    </source>
</evidence>
<keyword evidence="3" id="KW-0597">Phosphoprotein</keyword>
<keyword evidence="7" id="KW-0067">ATP-binding</keyword>
<dbReference type="GO" id="GO:0016020">
    <property type="term" value="C:membrane"/>
    <property type="evidence" value="ECO:0007669"/>
    <property type="project" value="InterPro"/>
</dbReference>
<keyword evidence="4" id="KW-0808">Transferase</keyword>
<evidence type="ECO:0000259" key="11">
    <source>
        <dbReference type="Pfam" id="PF07730"/>
    </source>
</evidence>
<protein>
    <recommendedName>
        <fullName evidence="2">histidine kinase</fullName>
        <ecNumber evidence="2">2.7.13.3</ecNumber>
    </recommendedName>
</protein>
<dbReference type="Gene3D" id="1.20.5.1930">
    <property type="match status" value="1"/>
</dbReference>
<feature type="transmembrane region" description="Helical" evidence="9">
    <location>
        <begin position="184"/>
        <end position="203"/>
    </location>
</feature>
<evidence type="ECO:0000256" key="1">
    <source>
        <dbReference type="ARBA" id="ARBA00000085"/>
    </source>
</evidence>
<dbReference type="GO" id="GO:0046983">
    <property type="term" value="F:protein dimerization activity"/>
    <property type="evidence" value="ECO:0007669"/>
    <property type="project" value="InterPro"/>
</dbReference>
<evidence type="ECO:0000313" key="12">
    <source>
        <dbReference type="EMBL" id="PZA20255.1"/>
    </source>
</evidence>
<evidence type="ECO:0000256" key="7">
    <source>
        <dbReference type="ARBA" id="ARBA00022840"/>
    </source>
</evidence>
<dbReference type="AlphaFoldDB" id="A0A323V5V3"/>
<dbReference type="Pfam" id="PF02518">
    <property type="entry name" value="HATPase_c"/>
    <property type="match status" value="1"/>
</dbReference>
<dbReference type="EC" id="2.7.13.3" evidence="2"/>
<dbReference type="Pfam" id="PF07730">
    <property type="entry name" value="HisKA_3"/>
    <property type="match status" value="1"/>
</dbReference>
<keyword evidence="13" id="KW-1185">Reference proteome</keyword>
<feature type="domain" description="Histidine kinase/HSP90-like ATPase" evidence="10">
    <location>
        <begin position="338"/>
        <end position="422"/>
    </location>
</feature>
<dbReference type="Proteomes" id="UP000247602">
    <property type="component" value="Unassembled WGS sequence"/>
</dbReference>
<evidence type="ECO:0000256" key="5">
    <source>
        <dbReference type="ARBA" id="ARBA00022741"/>
    </source>
</evidence>
<sequence length="430" mass="45562">MPPFYGDPVSDDLAADWARAARGTGRLVVQVLVPGGRPGPMPWHSRSRRARRLLVAAVAAYGLVVVIAASGTMNDDGRANGGVAFLWCLPMVLALVLTLRRPLDGWRLLSLWLLLTPYVLQGPAFDVPVLEFWEWSLWAPVLVAVGWAVPRRTAVGVGLVSGLLLVVLRYGTAWPTSDDLQTSLLVVAAVLLIGMTLGARWDARRALAEEQLRTETALAARGALAERARIAREMHDVVAHELSAIAVRAETAPYRVPTLPPEARTELAEMAATARRALTELQQLLGVLRAEDQQADRAPQPGLTRIADLVTAAREDGVEVTADLAELDVPTPLGLTAFRIVQQALANAVQHAPGAPVDLAVRQEGDLLVVSVTNGPGARPGRTGAGVGLLGMRERAELHGGTLSAGPTADGGFAVRAELPVTADVAGRTA</sequence>
<evidence type="ECO:0000256" key="3">
    <source>
        <dbReference type="ARBA" id="ARBA00022553"/>
    </source>
</evidence>
<name>A0A323V5V3_9ACTN</name>
<keyword evidence="9" id="KW-0812">Transmembrane</keyword>
<dbReference type="InterPro" id="IPR050482">
    <property type="entry name" value="Sensor_HK_TwoCompSys"/>
</dbReference>
<dbReference type="InterPro" id="IPR036890">
    <property type="entry name" value="HATPase_C_sf"/>
</dbReference>
<evidence type="ECO:0000256" key="6">
    <source>
        <dbReference type="ARBA" id="ARBA00022777"/>
    </source>
</evidence>
<evidence type="ECO:0000256" key="4">
    <source>
        <dbReference type="ARBA" id="ARBA00022679"/>
    </source>
</evidence>
<keyword evidence="5" id="KW-0547">Nucleotide-binding</keyword>
<dbReference type="SUPFAM" id="SSF55874">
    <property type="entry name" value="ATPase domain of HSP90 chaperone/DNA topoisomerase II/histidine kinase"/>
    <property type="match status" value="1"/>
</dbReference>
<evidence type="ECO:0000256" key="2">
    <source>
        <dbReference type="ARBA" id="ARBA00012438"/>
    </source>
</evidence>
<keyword evidence="8" id="KW-0902">Two-component regulatory system</keyword>
<dbReference type="GO" id="GO:0000155">
    <property type="term" value="F:phosphorelay sensor kinase activity"/>
    <property type="evidence" value="ECO:0007669"/>
    <property type="project" value="InterPro"/>
</dbReference>
<feature type="transmembrane region" description="Helical" evidence="9">
    <location>
        <begin position="79"/>
        <end position="98"/>
    </location>
</feature>
<organism evidence="12 13">
    <name type="scientific">Modestobacter versicolor</name>
    <dbReference type="NCBI Taxonomy" id="429133"/>
    <lineage>
        <taxon>Bacteria</taxon>
        <taxon>Bacillati</taxon>
        <taxon>Actinomycetota</taxon>
        <taxon>Actinomycetes</taxon>
        <taxon>Geodermatophilales</taxon>
        <taxon>Geodermatophilaceae</taxon>
        <taxon>Modestobacter</taxon>
    </lineage>
</organism>
<keyword evidence="9" id="KW-1133">Transmembrane helix</keyword>
<keyword evidence="6 12" id="KW-0418">Kinase</keyword>
<keyword evidence="9" id="KW-0472">Membrane</keyword>
<comment type="catalytic activity">
    <reaction evidence="1">
        <text>ATP + protein L-histidine = ADP + protein N-phospho-L-histidine.</text>
        <dbReference type="EC" id="2.7.13.3"/>
    </reaction>
</comment>
<evidence type="ECO:0000313" key="13">
    <source>
        <dbReference type="Proteomes" id="UP000247602"/>
    </source>
</evidence>
<reference evidence="12 13" key="1">
    <citation type="submission" date="2018-06" db="EMBL/GenBank/DDBJ databases">
        <title>Draft genome sequence of Modestobacter versicolor CP153-2.</title>
        <authorList>
            <person name="Gundlapally S.R."/>
        </authorList>
    </citation>
    <scope>NUCLEOTIDE SEQUENCE [LARGE SCALE GENOMIC DNA]</scope>
    <source>
        <strain evidence="12 13">CP153-2</strain>
    </source>
</reference>
<feature type="domain" description="Signal transduction histidine kinase subgroup 3 dimerisation and phosphoacceptor" evidence="11">
    <location>
        <begin position="226"/>
        <end position="291"/>
    </location>
</feature>
<dbReference type="GO" id="GO:0005524">
    <property type="term" value="F:ATP binding"/>
    <property type="evidence" value="ECO:0007669"/>
    <property type="project" value="UniProtKB-KW"/>
</dbReference>
<evidence type="ECO:0000259" key="10">
    <source>
        <dbReference type="Pfam" id="PF02518"/>
    </source>
</evidence>
<evidence type="ECO:0000256" key="8">
    <source>
        <dbReference type="ARBA" id="ARBA00023012"/>
    </source>
</evidence>
<dbReference type="PANTHER" id="PTHR24421:SF10">
    <property type="entry name" value="NITRATE_NITRITE SENSOR PROTEIN NARQ"/>
    <property type="match status" value="1"/>
</dbReference>
<dbReference type="Gene3D" id="3.30.565.10">
    <property type="entry name" value="Histidine kinase-like ATPase, C-terminal domain"/>
    <property type="match status" value="1"/>
</dbReference>
<comment type="caution">
    <text evidence="12">The sequence shown here is derived from an EMBL/GenBank/DDBJ whole genome shotgun (WGS) entry which is preliminary data.</text>
</comment>
<accession>A0A323V5V3</accession>
<feature type="transmembrane region" description="Helical" evidence="9">
    <location>
        <begin position="154"/>
        <end position="172"/>
    </location>
</feature>
<gene>
    <name evidence="12" type="ORF">DMO24_16420</name>
</gene>
<dbReference type="EMBL" id="QKNV01000203">
    <property type="protein sequence ID" value="PZA20255.1"/>
    <property type="molecule type" value="Genomic_DNA"/>
</dbReference>
<feature type="transmembrane region" description="Helical" evidence="9">
    <location>
        <begin position="53"/>
        <end position="73"/>
    </location>
</feature>
<dbReference type="InterPro" id="IPR011712">
    <property type="entry name" value="Sig_transdc_His_kin_sub3_dim/P"/>
</dbReference>
<dbReference type="CDD" id="cd16917">
    <property type="entry name" value="HATPase_UhpB-NarQ-NarX-like"/>
    <property type="match status" value="1"/>
</dbReference>